<dbReference type="Gene3D" id="3.90.220.20">
    <property type="entry name" value="DNA methylase specificity domains"/>
    <property type="match status" value="2"/>
</dbReference>
<dbReference type="PANTHER" id="PTHR43140:SF1">
    <property type="entry name" value="TYPE I RESTRICTION ENZYME ECOKI SPECIFICITY SUBUNIT"/>
    <property type="match status" value="1"/>
</dbReference>
<evidence type="ECO:0000256" key="4">
    <source>
        <dbReference type="ARBA" id="ARBA00038652"/>
    </source>
</evidence>
<dbReference type="InterPro" id="IPR051212">
    <property type="entry name" value="Type-I_RE_S_subunit"/>
</dbReference>
<comment type="similarity">
    <text evidence="1">Belongs to the type-I restriction system S methylase family.</text>
</comment>
<dbReference type="PANTHER" id="PTHR43140">
    <property type="entry name" value="TYPE-1 RESTRICTION ENZYME ECOKI SPECIFICITY PROTEIN"/>
    <property type="match status" value="1"/>
</dbReference>
<dbReference type="Gene3D" id="1.10.287.1120">
    <property type="entry name" value="Bipartite methylase S protein"/>
    <property type="match status" value="1"/>
</dbReference>
<evidence type="ECO:0000256" key="2">
    <source>
        <dbReference type="ARBA" id="ARBA00022747"/>
    </source>
</evidence>
<evidence type="ECO:0000313" key="6">
    <source>
        <dbReference type="EMBL" id="GEN82854.1"/>
    </source>
</evidence>
<dbReference type="InterPro" id="IPR000055">
    <property type="entry name" value="Restrct_endonuc_typeI_TRD"/>
</dbReference>
<evidence type="ECO:0000256" key="1">
    <source>
        <dbReference type="ARBA" id="ARBA00010923"/>
    </source>
</evidence>
<dbReference type="EMBL" id="BJYL01000015">
    <property type="protein sequence ID" value="GEN82854.1"/>
    <property type="molecule type" value="Genomic_DNA"/>
</dbReference>
<dbReference type="AlphaFoldDB" id="A0A511Z5Z1"/>
<dbReference type="GO" id="GO:0003677">
    <property type="term" value="F:DNA binding"/>
    <property type="evidence" value="ECO:0007669"/>
    <property type="project" value="UniProtKB-KW"/>
</dbReference>
<dbReference type="Pfam" id="PF01420">
    <property type="entry name" value="Methylase_S"/>
    <property type="match status" value="2"/>
</dbReference>
<comment type="caution">
    <text evidence="6">The sequence shown here is derived from an EMBL/GenBank/DDBJ whole genome shotgun (WGS) entry which is preliminary data.</text>
</comment>
<organism evidence="6 7">
    <name type="scientific">Sporosarcina luteola</name>
    <dbReference type="NCBI Taxonomy" id="582850"/>
    <lineage>
        <taxon>Bacteria</taxon>
        <taxon>Bacillati</taxon>
        <taxon>Bacillota</taxon>
        <taxon>Bacilli</taxon>
        <taxon>Bacillales</taxon>
        <taxon>Caryophanaceae</taxon>
        <taxon>Sporosarcina</taxon>
    </lineage>
</organism>
<protein>
    <recommendedName>
        <fullName evidence="5">Type I restriction modification DNA specificity domain-containing protein</fullName>
    </recommendedName>
</protein>
<evidence type="ECO:0000256" key="3">
    <source>
        <dbReference type="ARBA" id="ARBA00023125"/>
    </source>
</evidence>
<feature type="domain" description="Type I restriction modification DNA specificity" evidence="5">
    <location>
        <begin position="221"/>
        <end position="402"/>
    </location>
</feature>
<keyword evidence="7" id="KW-1185">Reference proteome</keyword>
<dbReference type="OrthoDB" id="9795776at2"/>
<keyword evidence="2" id="KW-0680">Restriction system</keyword>
<keyword evidence="3" id="KW-0238">DNA-binding</keyword>
<sequence length="428" mass="48952">MTKLSSRFMDEKTEKVNEIPSHWKVSKLKYLFDNLDYKRIPLSSEERGNMVNRKYDYYGASGVIDRVEDYLFDEPLILIGEDGANLYSRSTPLAFVAEGKYWVNNHAHILRPKNGNLYFWANLLESIDYSIYITGSAQPKLTQDALANIQLPVPPLVEQETIWSYLEQKLSNLDHLINSKQDLIVLIEEKRQAIIKEAVTKGLNANVKMKGSGVEWIDQMPVNWKRGKLSYFSKVRSGGTPDKNNEAYWNDGNINWMSSGEINKEFVSKVNNKITFEGFNNSNATMLPVNTVMMALNGQGKTKGKVAVLEIVTTCNQSLAGFITDESRLHYLFLYYYLKSKYRELRGLVGDGLRDGLTIGLIKSLQIPLPPIKEQKEIASVLKKQDEEFNELIKKVSESIEKLKEYRQSLIYEAVTGKIDVRDYEAIQ</sequence>
<dbReference type="CDD" id="cd17262">
    <property type="entry name" value="RMtype1_S_Aco12261I-TRD2-CR2"/>
    <property type="match status" value="1"/>
</dbReference>
<dbReference type="GO" id="GO:0009307">
    <property type="term" value="P:DNA restriction-modification system"/>
    <property type="evidence" value="ECO:0007669"/>
    <property type="project" value="UniProtKB-KW"/>
</dbReference>
<evidence type="ECO:0000259" key="5">
    <source>
        <dbReference type="Pfam" id="PF01420"/>
    </source>
</evidence>
<dbReference type="RefSeq" id="WP_147056259.1">
    <property type="nucleotide sequence ID" value="NZ_BJYL01000015.1"/>
</dbReference>
<accession>A0A511Z5Z1</accession>
<evidence type="ECO:0000313" key="7">
    <source>
        <dbReference type="Proteomes" id="UP000321901"/>
    </source>
</evidence>
<proteinExistence type="inferred from homology"/>
<dbReference type="Proteomes" id="UP000321901">
    <property type="component" value="Unassembled WGS sequence"/>
</dbReference>
<gene>
    <name evidence="6" type="ORF">SLU01_11660</name>
</gene>
<dbReference type="SUPFAM" id="SSF116734">
    <property type="entry name" value="DNA methylase specificity domain"/>
    <property type="match status" value="2"/>
</dbReference>
<feature type="domain" description="Type I restriction modification DNA specificity" evidence="5">
    <location>
        <begin position="20"/>
        <end position="176"/>
    </location>
</feature>
<name>A0A511Z5Z1_9BACL</name>
<reference evidence="6 7" key="1">
    <citation type="submission" date="2019-07" db="EMBL/GenBank/DDBJ databases">
        <title>Whole genome shotgun sequence of Sporosarcina luteola NBRC 105378.</title>
        <authorList>
            <person name="Hosoyama A."/>
            <person name="Uohara A."/>
            <person name="Ohji S."/>
            <person name="Ichikawa N."/>
        </authorList>
    </citation>
    <scope>NUCLEOTIDE SEQUENCE [LARGE SCALE GENOMIC DNA]</scope>
    <source>
        <strain evidence="6 7">NBRC 105378</strain>
    </source>
</reference>
<comment type="subunit">
    <text evidence="4">The methyltransferase is composed of M and S polypeptides.</text>
</comment>
<dbReference type="InterPro" id="IPR044946">
    <property type="entry name" value="Restrct_endonuc_typeI_TRD_sf"/>
</dbReference>
<dbReference type="CDD" id="cd17294">
    <property type="entry name" value="RMtype1_S_MmaC7ORF19P_TRD1-CR1_like"/>
    <property type="match status" value="1"/>
</dbReference>